<organism evidence="1">
    <name type="scientific">Anguilla anguilla</name>
    <name type="common">European freshwater eel</name>
    <name type="synonym">Muraena anguilla</name>
    <dbReference type="NCBI Taxonomy" id="7936"/>
    <lineage>
        <taxon>Eukaryota</taxon>
        <taxon>Metazoa</taxon>
        <taxon>Chordata</taxon>
        <taxon>Craniata</taxon>
        <taxon>Vertebrata</taxon>
        <taxon>Euteleostomi</taxon>
        <taxon>Actinopterygii</taxon>
        <taxon>Neopterygii</taxon>
        <taxon>Teleostei</taxon>
        <taxon>Anguilliformes</taxon>
        <taxon>Anguillidae</taxon>
        <taxon>Anguilla</taxon>
    </lineage>
</organism>
<dbReference type="EMBL" id="GBXM01029749">
    <property type="protein sequence ID" value="JAH78828.1"/>
    <property type="molecule type" value="Transcribed_RNA"/>
</dbReference>
<sequence length="57" mass="6255">MECVGMWVKIEHCSCMRPWGIAPDITQEARNDLCGERARGHSCLCLCIAGIGFSVLS</sequence>
<reference evidence="1" key="2">
    <citation type="journal article" date="2015" name="Fish Shellfish Immunol.">
        <title>Early steps in the European eel (Anguilla anguilla)-Vibrio vulnificus interaction in the gills: Role of the RtxA13 toxin.</title>
        <authorList>
            <person name="Callol A."/>
            <person name="Pajuelo D."/>
            <person name="Ebbesson L."/>
            <person name="Teles M."/>
            <person name="MacKenzie S."/>
            <person name="Amaro C."/>
        </authorList>
    </citation>
    <scope>NUCLEOTIDE SEQUENCE</scope>
</reference>
<protein>
    <submittedName>
        <fullName evidence="1">Uncharacterized protein</fullName>
    </submittedName>
</protein>
<dbReference type="AlphaFoldDB" id="A0A0E9VNN4"/>
<accession>A0A0E9VNN4</accession>
<proteinExistence type="predicted"/>
<evidence type="ECO:0000313" key="1">
    <source>
        <dbReference type="EMBL" id="JAH78828.1"/>
    </source>
</evidence>
<name>A0A0E9VNN4_ANGAN</name>
<reference evidence="1" key="1">
    <citation type="submission" date="2014-11" db="EMBL/GenBank/DDBJ databases">
        <authorList>
            <person name="Amaro Gonzalez C."/>
        </authorList>
    </citation>
    <scope>NUCLEOTIDE SEQUENCE</scope>
</reference>